<feature type="transmembrane region" description="Helical" evidence="1">
    <location>
        <begin position="146"/>
        <end position="162"/>
    </location>
</feature>
<feature type="transmembrane region" description="Helical" evidence="1">
    <location>
        <begin position="62"/>
        <end position="79"/>
    </location>
</feature>
<comment type="caution">
    <text evidence="2">The sequence shown here is derived from an EMBL/GenBank/DDBJ whole genome shotgun (WGS) entry which is preliminary data.</text>
</comment>
<name>A0A6C1KG83_XANAU</name>
<feature type="transmembrane region" description="Helical" evidence="1">
    <location>
        <begin position="216"/>
        <end position="234"/>
    </location>
</feature>
<evidence type="ECO:0000313" key="2">
    <source>
        <dbReference type="EMBL" id="TLX42801.1"/>
    </source>
</evidence>
<dbReference type="Pfam" id="PF05940">
    <property type="entry name" value="NnrS"/>
    <property type="match status" value="1"/>
</dbReference>
<feature type="transmembrane region" description="Helical" evidence="1">
    <location>
        <begin position="300"/>
        <end position="319"/>
    </location>
</feature>
<dbReference type="GeneID" id="95773588"/>
<feature type="transmembrane region" description="Helical" evidence="1">
    <location>
        <begin position="340"/>
        <end position="358"/>
    </location>
</feature>
<feature type="transmembrane region" description="Helical" evidence="1">
    <location>
        <begin position="20"/>
        <end position="42"/>
    </location>
</feature>
<dbReference type="InterPro" id="IPR010266">
    <property type="entry name" value="NnrS"/>
</dbReference>
<dbReference type="EMBL" id="VAUP01000022">
    <property type="protein sequence ID" value="TLX42801.1"/>
    <property type="molecule type" value="Genomic_DNA"/>
</dbReference>
<dbReference type="RefSeq" id="WP_138399162.1">
    <property type="nucleotide sequence ID" value="NZ_JBAFVI010000002.1"/>
</dbReference>
<gene>
    <name evidence="2" type="ORF">FBQ73_09005</name>
</gene>
<sequence length="392" mass="41004">MRTAQTFRTFTGMALLSRGFRPFFLGAGVFALTAIAIWPAVFSGTLQLPTAFSAIDWHAHEMLFGYGSAVIAGFLLTAIPNWTGRLPVAGAALGGLALLWLLGRCAVLVSGSIGWAVAAAIDVAFLVVFTAVVAREIVAGRNTRNLKVVAVLMLLALVNLGFHLEAHVTGTAEYAARAALALIVFLILLFGGRVVPSFTGNWLAKRGEARRPAPADRWDTAALVLSALGLAAWVAAPDMAGTGVLLVAGSGANLLRLARWRGWRTFPDPLVLVLHAAFLLVAIGFLCAGTHSLAPERMPAAAGIHVFAIGGVGGMTLAMMTRATLGHGGRALTASRGTQAVYLLVAVALATRIGMALWPEWGLALMWAAAAAWGTAFAGFLIIYGPMLATNR</sequence>
<evidence type="ECO:0000256" key="1">
    <source>
        <dbReference type="SAM" id="Phobius"/>
    </source>
</evidence>
<reference evidence="2 3" key="1">
    <citation type="submission" date="2019-05" db="EMBL/GenBank/DDBJ databases">
        <authorList>
            <person name="Zhou X."/>
        </authorList>
    </citation>
    <scope>NUCLEOTIDE SEQUENCE [LARGE SCALE GENOMIC DNA]</scope>
    <source>
        <strain evidence="2 3">DSM 432</strain>
    </source>
</reference>
<feature type="transmembrane region" description="Helical" evidence="1">
    <location>
        <begin position="115"/>
        <end position="134"/>
    </location>
</feature>
<feature type="transmembrane region" description="Helical" evidence="1">
    <location>
        <begin position="174"/>
        <end position="195"/>
    </location>
</feature>
<keyword evidence="1" id="KW-0472">Membrane</keyword>
<feature type="transmembrane region" description="Helical" evidence="1">
    <location>
        <begin position="270"/>
        <end position="294"/>
    </location>
</feature>
<organism evidence="2 3">
    <name type="scientific">Xanthobacter autotrophicus</name>
    <dbReference type="NCBI Taxonomy" id="280"/>
    <lineage>
        <taxon>Bacteria</taxon>
        <taxon>Pseudomonadati</taxon>
        <taxon>Pseudomonadota</taxon>
        <taxon>Alphaproteobacteria</taxon>
        <taxon>Hyphomicrobiales</taxon>
        <taxon>Xanthobacteraceae</taxon>
        <taxon>Xanthobacter</taxon>
    </lineage>
</organism>
<feature type="transmembrane region" description="Helical" evidence="1">
    <location>
        <begin position="364"/>
        <end position="384"/>
    </location>
</feature>
<dbReference type="OrthoDB" id="9770040at2"/>
<protein>
    <submittedName>
        <fullName evidence="2">NnrS family protein</fullName>
    </submittedName>
</protein>
<proteinExistence type="predicted"/>
<keyword evidence="1" id="KW-1133">Transmembrane helix</keyword>
<keyword evidence="1" id="KW-0812">Transmembrane</keyword>
<feature type="transmembrane region" description="Helical" evidence="1">
    <location>
        <begin position="240"/>
        <end position="258"/>
    </location>
</feature>
<evidence type="ECO:0000313" key="3">
    <source>
        <dbReference type="Proteomes" id="UP000305131"/>
    </source>
</evidence>
<dbReference type="AlphaFoldDB" id="A0A6C1KG83"/>
<accession>A0A6C1KG83</accession>
<feature type="transmembrane region" description="Helical" evidence="1">
    <location>
        <begin position="86"/>
        <end position="109"/>
    </location>
</feature>
<dbReference type="Proteomes" id="UP000305131">
    <property type="component" value="Unassembled WGS sequence"/>
</dbReference>